<proteinExistence type="predicted"/>
<protein>
    <submittedName>
        <fullName evidence="3">Uncharacterized protein</fullName>
    </submittedName>
</protein>
<name>Q653Z2_ORYSJ</name>
<evidence type="ECO:0000313" key="3">
    <source>
        <dbReference type="EMBL" id="BAD45875.1"/>
    </source>
</evidence>
<evidence type="ECO:0000313" key="4">
    <source>
        <dbReference type="Proteomes" id="UP000000763"/>
    </source>
</evidence>
<reference evidence="4" key="1">
    <citation type="journal article" date="2005" name="Nature">
        <title>The map-based sequence of the rice genome.</title>
        <authorList>
            <consortium name="International rice genome sequencing project (IRGSP)"/>
            <person name="Matsumoto T."/>
            <person name="Wu J."/>
            <person name="Kanamori H."/>
            <person name="Katayose Y."/>
            <person name="Fujisawa M."/>
            <person name="Namiki N."/>
            <person name="Mizuno H."/>
            <person name="Yamamoto K."/>
            <person name="Antonio B.A."/>
            <person name="Baba T."/>
            <person name="Sakata K."/>
            <person name="Nagamura Y."/>
            <person name="Aoki H."/>
            <person name="Arikawa K."/>
            <person name="Arita K."/>
            <person name="Bito T."/>
            <person name="Chiden Y."/>
            <person name="Fujitsuka N."/>
            <person name="Fukunaka R."/>
            <person name="Hamada M."/>
            <person name="Harada C."/>
            <person name="Hayashi A."/>
            <person name="Hijishita S."/>
            <person name="Honda M."/>
            <person name="Hosokawa S."/>
            <person name="Ichikawa Y."/>
            <person name="Idonuma A."/>
            <person name="Iijima M."/>
            <person name="Ikeda M."/>
            <person name="Ikeno M."/>
            <person name="Ito K."/>
            <person name="Ito S."/>
            <person name="Ito T."/>
            <person name="Ito Y."/>
            <person name="Ito Y."/>
            <person name="Iwabuchi A."/>
            <person name="Kamiya K."/>
            <person name="Karasawa W."/>
            <person name="Kurita K."/>
            <person name="Katagiri S."/>
            <person name="Kikuta A."/>
            <person name="Kobayashi H."/>
            <person name="Kobayashi N."/>
            <person name="Machita K."/>
            <person name="Maehara T."/>
            <person name="Masukawa M."/>
            <person name="Mizubayashi T."/>
            <person name="Mukai Y."/>
            <person name="Nagasaki H."/>
            <person name="Nagata Y."/>
            <person name="Naito S."/>
            <person name="Nakashima M."/>
            <person name="Nakama Y."/>
            <person name="Nakamichi Y."/>
            <person name="Nakamura M."/>
            <person name="Meguro A."/>
            <person name="Negishi M."/>
            <person name="Ohta I."/>
            <person name="Ohta T."/>
            <person name="Okamoto M."/>
            <person name="Ono N."/>
            <person name="Saji S."/>
            <person name="Sakaguchi M."/>
            <person name="Sakai K."/>
            <person name="Shibata M."/>
            <person name="Shimokawa T."/>
            <person name="Song J."/>
            <person name="Takazaki Y."/>
            <person name="Terasawa K."/>
            <person name="Tsugane M."/>
            <person name="Tsuji K."/>
            <person name="Ueda S."/>
            <person name="Waki K."/>
            <person name="Yamagata H."/>
            <person name="Yamamoto M."/>
            <person name="Yamamoto S."/>
            <person name="Yamane H."/>
            <person name="Yoshiki S."/>
            <person name="Yoshihara R."/>
            <person name="Yukawa K."/>
            <person name="Zhong H."/>
            <person name="Yano M."/>
            <person name="Yuan Q."/>
            <person name="Ouyang S."/>
            <person name="Liu J."/>
            <person name="Jones K.M."/>
            <person name="Gansberger K."/>
            <person name="Moffat K."/>
            <person name="Hill J."/>
            <person name="Bera J."/>
            <person name="Fadrosh D."/>
            <person name="Jin S."/>
            <person name="Johri S."/>
            <person name="Kim M."/>
            <person name="Overton L."/>
            <person name="Reardon M."/>
            <person name="Tsitrin T."/>
            <person name="Vuong H."/>
            <person name="Weaver B."/>
            <person name="Ciecko A."/>
            <person name="Tallon L."/>
            <person name="Jackson J."/>
            <person name="Pai G."/>
            <person name="Aken S.V."/>
            <person name="Utterback T."/>
            <person name="Reidmuller S."/>
            <person name="Feldblyum T."/>
            <person name="Hsiao J."/>
            <person name="Zismann V."/>
            <person name="Iobst S."/>
            <person name="de Vazeille A.R."/>
            <person name="Buell C.R."/>
            <person name="Ying K."/>
            <person name="Li Y."/>
            <person name="Lu T."/>
            <person name="Huang Y."/>
            <person name="Zhao Q."/>
            <person name="Feng Q."/>
            <person name="Zhang L."/>
            <person name="Zhu J."/>
            <person name="Weng Q."/>
            <person name="Mu J."/>
            <person name="Lu Y."/>
            <person name="Fan D."/>
            <person name="Liu Y."/>
            <person name="Guan J."/>
            <person name="Zhang Y."/>
            <person name="Yu S."/>
            <person name="Liu X."/>
            <person name="Zhang Y."/>
            <person name="Hong G."/>
            <person name="Han B."/>
            <person name="Choisne N."/>
            <person name="Demange N."/>
            <person name="Orjeda G."/>
            <person name="Samain S."/>
            <person name="Cattolico L."/>
            <person name="Pelletier E."/>
            <person name="Couloux A."/>
            <person name="Segurens B."/>
            <person name="Wincker P."/>
            <person name="D'Hont A."/>
            <person name="Scarpelli C."/>
            <person name="Weissenbach J."/>
            <person name="Salanoubat M."/>
            <person name="Quetier F."/>
            <person name="Yu Y."/>
            <person name="Kim H.R."/>
            <person name="Rambo T."/>
            <person name="Currie J."/>
            <person name="Collura K."/>
            <person name="Luo M."/>
            <person name="Yang T."/>
            <person name="Ammiraju J.S.S."/>
            <person name="Engler F."/>
            <person name="Soderlund C."/>
            <person name="Wing R.A."/>
            <person name="Palmer L.E."/>
            <person name="de la Bastide M."/>
            <person name="Spiegel L."/>
            <person name="Nascimento L."/>
            <person name="Zutavern T."/>
            <person name="O'Shaughnessy A."/>
            <person name="Dike S."/>
            <person name="Dedhia N."/>
            <person name="Preston R."/>
            <person name="Balija V."/>
            <person name="McCombie W.R."/>
            <person name="Chow T."/>
            <person name="Chen H."/>
            <person name="Chung M."/>
            <person name="Chen C."/>
            <person name="Shaw J."/>
            <person name="Wu H."/>
            <person name="Hsiao K."/>
            <person name="Chao Y."/>
            <person name="Chu M."/>
            <person name="Cheng C."/>
            <person name="Hour A."/>
            <person name="Lee P."/>
            <person name="Lin S."/>
            <person name="Lin Y."/>
            <person name="Liou J."/>
            <person name="Liu S."/>
            <person name="Hsing Y."/>
            <person name="Raghuvanshi S."/>
            <person name="Mohanty A."/>
            <person name="Bharti A.K."/>
            <person name="Gaur A."/>
            <person name="Gupta V."/>
            <person name="Kumar D."/>
            <person name="Ravi V."/>
            <person name="Vij S."/>
            <person name="Kapur A."/>
            <person name="Khurana P."/>
            <person name="Khurana P."/>
            <person name="Khurana J.P."/>
            <person name="Tyagi A.K."/>
            <person name="Gaikwad K."/>
            <person name="Singh A."/>
            <person name="Dalal V."/>
            <person name="Srivastava S."/>
            <person name="Dixit A."/>
            <person name="Pal A.K."/>
            <person name="Ghazi I.A."/>
            <person name="Yadav M."/>
            <person name="Pandit A."/>
            <person name="Bhargava A."/>
            <person name="Sureshbabu K."/>
            <person name="Batra K."/>
            <person name="Sharma T.R."/>
            <person name="Mohapatra T."/>
            <person name="Singh N.K."/>
            <person name="Messing J."/>
            <person name="Nelson A.B."/>
            <person name="Fuks G."/>
            <person name="Kavchok S."/>
            <person name="Keizer G."/>
            <person name="Linton E."/>
            <person name="Llaca V."/>
            <person name="Song R."/>
            <person name="Tanyolac B."/>
            <person name="Young S."/>
            <person name="Ho-Il K."/>
            <person name="Hahn J.H."/>
            <person name="Sangsakoo G."/>
            <person name="Vanavichit A."/>
            <person name="de Mattos Luiz.A.T."/>
            <person name="Zimmer P.D."/>
            <person name="Malone G."/>
            <person name="Dellagostin O."/>
            <person name="de Oliveira A.C."/>
            <person name="Bevan M."/>
            <person name="Bancroft I."/>
            <person name="Minx P."/>
            <person name="Cordum H."/>
            <person name="Wilson R."/>
            <person name="Cheng Z."/>
            <person name="Jin W."/>
            <person name="Jiang J."/>
            <person name="Leong S.A."/>
            <person name="Iwama H."/>
            <person name="Gojobori T."/>
            <person name="Itoh T."/>
            <person name="Niimura Y."/>
            <person name="Fujii Y."/>
            <person name="Habara T."/>
            <person name="Sakai H."/>
            <person name="Sato Y."/>
            <person name="Wilson G."/>
            <person name="Kumar K."/>
            <person name="McCouch S."/>
            <person name="Juretic N."/>
            <person name="Hoen D."/>
            <person name="Wright S."/>
            <person name="Bruskiewich R."/>
            <person name="Bureau T."/>
            <person name="Miyao A."/>
            <person name="Hirochika H."/>
            <person name="Nishikawa T."/>
            <person name="Kadowaki K."/>
            <person name="Sugiura M."/>
            <person name="Burr B."/>
            <person name="Sasaki T."/>
        </authorList>
    </citation>
    <scope>NUCLEOTIDE SEQUENCE [LARGE SCALE GENOMIC DNA]</scope>
    <source>
        <strain evidence="4">cv. Nipponbare</strain>
    </source>
</reference>
<gene>
    <name evidence="3" type="primary">OSJNBb0065C04.46</name>
</gene>
<dbReference type="Proteomes" id="UP000000763">
    <property type="component" value="Chromosome 6"/>
</dbReference>
<evidence type="ECO:0000256" key="1">
    <source>
        <dbReference type="SAM" id="MobiDB-lite"/>
    </source>
</evidence>
<keyword evidence="2" id="KW-0812">Transmembrane</keyword>
<sequence>MPPPASLPSPLPLHRPPLLPATATPVLHLAGARLLVTVAALVMTAAAEPERRPSPARRRERCRGSQRDTETDRPV</sequence>
<feature type="region of interest" description="Disordered" evidence="1">
    <location>
        <begin position="45"/>
        <end position="75"/>
    </location>
</feature>
<dbReference type="EMBL" id="AP004744">
    <property type="protein sequence ID" value="BAD45875.1"/>
    <property type="molecule type" value="Genomic_DNA"/>
</dbReference>
<reference evidence="4" key="2">
    <citation type="journal article" date="2008" name="Nucleic Acids Res.">
        <title>The rice annotation project database (RAP-DB): 2008 update.</title>
        <authorList>
            <consortium name="The rice annotation project (RAP)"/>
        </authorList>
    </citation>
    <scope>GENOME REANNOTATION</scope>
    <source>
        <strain evidence="4">cv. Nipponbare</strain>
    </source>
</reference>
<evidence type="ECO:0000256" key="2">
    <source>
        <dbReference type="SAM" id="Phobius"/>
    </source>
</evidence>
<feature type="compositionally biased region" description="Basic and acidic residues" evidence="1">
    <location>
        <begin position="62"/>
        <end position="75"/>
    </location>
</feature>
<feature type="transmembrane region" description="Helical" evidence="2">
    <location>
        <begin position="26"/>
        <end position="47"/>
    </location>
</feature>
<organism evidence="3 4">
    <name type="scientific">Oryza sativa subsp. japonica</name>
    <name type="common">Rice</name>
    <dbReference type="NCBI Taxonomy" id="39947"/>
    <lineage>
        <taxon>Eukaryota</taxon>
        <taxon>Viridiplantae</taxon>
        <taxon>Streptophyta</taxon>
        <taxon>Embryophyta</taxon>
        <taxon>Tracheophyta</taxon>
        <taxon>Spermatophyta</taxon>
        <taxon>Magnoliopsida</taxon>
        <taxon>Liliopsida</taxon>
        <taxon>Poales</taxon>
        <taxon>Poaceae</taxon>
        <taxon>BOP clade</taxon>
        <taxon>Oryzoideae</taxon>
        <taxon>Oryzeae</taxon>
        <taxon>Oryzinae</taxon>
        <taxon>Oryza</taxon>
        <taxon>Oryza sativa</taxon>
    </lineage>
</organism>
<accession>Q653Z2</accession>
<keyword evidence="2" id="KW-1133">Transmembrane helix</keyword>
<keyword evidence="2" id="KW-0472">Membrane</keyword>
<dbReference type="AlphaFoldDB" id="Q653Z2"/>